<dbReference type="InterPro" id="IPR018873">
    <property type="entry name" value="KilA-N_DNA-bd_domain"/>
</dbReference>
<proteinExistence type="predicted"/>
<accession>A0ABT7WKQ4</accession>
<gene>
    <name evidence="3" type="ORF">QTA56_03320</name>
</gene>
<dbReference type="EMBL" id="JAUDZE010000001">
    <property type="protein sequence ID" value="MDN0013270.1"/>
    <property type="molecule type" value="Genomic_DNA"/>
</dbReference>
<dbReference type="RefSeq" id="WP_267979521.1">
    <property type="nucleotide sequence ID" value="NZ_JAPQKF010000001.1"/>
</dbReference>
<organism evidence="3 4">
    <name type="scientific">Acinetobacter thutiue</name>
    <dbReference type="NCBI Taxonomy" id="2998078"/>
    <lineage>
        <taxon>Bacteria</taxon>
        <taxon>Pseudomonadati</taxon>
        <taxon>Pseudomonadota</taxon>
        <taxon>Gammaproteobacteria</taxon>
        <taxon>Moraxellales</taxon>
        <taxon>Moraxellaceae</taxon>
        <taxon>Acinetobacter</taxon>
    </lineage>
</organism>
<feature type="domain" description="Antirepressor protein C-terminal" evidence="1">
    <location>
        <begin position="152"/>
        <end position="258"/>
    </location>
</feature>
<evidence type="ECO:0000313" key="3">
    <source>
        <dbReference type="EMBL" id="MDN0013270.1"/>
    </source>
</evidence>
<reference evidence="3" key="1">
    <citation type="submission" date="2023-06" db="EMBL/GenBank/DDBJ databases">
        <title>Two novel species of Acinetobacter isolated from motorbike repairing workshop in Vietnam.</title>
        <authorList>
            <person name="Le N.T.T."/>
        </authorList>
    </citation>
    <scope>NUCLEOTIDE SEQUENCE</scope>
    <source>
        <strain evidence="3">VNH17</strain>
    </source>
</reference>
<dbReference type="Pfam" id="PF10543">
    <property type="entry name" value="ORF6N"/>
    <property type="match status" value="1"/>
</dbReference>
<protein>
    <submittedName>
        <fullName evidence="3">Phage antirepressor KilAC domain-containing protein</fullName>
    </submittedName>
</protein>
<evidence type="ECO:0000259" key="2">
    <source>
        <dbReference type="Pfam" id="PF10543"/>
    </source>
</evidence>
<feature type="domain" description="KilA-N DNA-binding" evidence="2">
    <location>
        <begin position="17"/>
        <end position="97"/>
    </location>
</feature>
<name>A0ABT7WKQ4_9GAMM</name>
<evidence type="ECO:0000259" key="1">
    <source>
        <dbReference type="Pfam" id="PF03374"/>
    </source>
</evidence>
<dbReference type="Proteomes" id="UP001168524">
    <property type="component" value="Unassembled WGS sequence"/>
</dbReference>
<dbReference type="InterPro" id="IPR005039">
    <property type="entry name" value="Ant_C"/>
</dbReference>
<keyword evidence="4" id="KW-1185">Reference proteome</keyword>
<dbReference type="Pfam" id="PF03374">
    <property type="entry name" value="ANT"/>
    <property type="match status" value="1"/>
</dbReference>
<evidence type="ECO:0000313" key="4">
    <source>
        <dbReference type="Proteomes" id="UP001168524"/>
    </source>
</evidence>
<sequence>MNAPLKPIITISGKQLPIVEYMGNRVVTFAMIDEVHQRPEGTARKRFNDNRERFIEGEDYFKVCASEIRTHKICSISPKAHEDVILITESGYLMLTKSFTDDLAWQVQRQLVSSYFKVKELVQVFDPMKALSDPNALRGLLLGYSEKVIELEQKVEVMQPTIEAFDRIAKADGSFCLRDTANNLQMRQSDLIKWLQLNGWIYKRPGNTAWHGYSDKLQAGYLEHKTEVITRPDGSEKITEQVRVTPKGLTKLSKLLGNNND</sequence>
<comment type="caution">
    <text evidence="3">The sequence shown here is derived from an EMBL/GenBank/DDBJ whole genome shotgun (WGS) entry which is preliminary data.</text>
</comment>